<dbReference type="InterPro" id="IPR003615">
    <property type="entry name" value="HNH_nuc"/>
</dbReference>
<dbReference type="Pfam" id="PF01844">
    <property type="entry name" value="HNH"/>
    <property type="match status" value="1"/>
</dbReference>
<dbReference type="CDD" id="cd00085">
    <property type="entry name" value="HNHc"/>
    <property type="match status" value="1"/>
</dbReference>
<evidence type="ECO:0000313" key="2">
    <source>
        <dbReference type="EMBL" id="USY19428.1"/>
    </source>
</evidence>
<dbReference type="EMBL" id="CP099837">
    <property type="protein sequence ID" value="USY19428.1"/>
    <property type="molecule type" value="Genomic_DNA"/>
</dbReference>
<dbReference type="RefSeq" id="WP_254418656.1">
    <property type="nucleotide sequence ID" value="NZ_BAAAJB010000092.1"/>
</dbReference>
<sequence>MIRLSRGTLPPRVQSSLDRRTRNLARDEATTDVARKRWKSASGLRDQLRAELAKMAAGLDRCMYCGENVGTDVDHFEPLSHAPLRTYDWLNHLLACSRCNSQAKGDTFLRDPHGDPLLIDPTAEDPHEHLELRLASGRYRGLTPRGIHTIDLLRLNRSELELGRAGAFIRAVSMLRDSHVLSRRGRATEAQKVLAALHEQPFADVFHVMLRIREKPRAHIIIDDAEALTALRSLAMNR</sequence>
<keyword evidence="2" id="KW-0540">Nuclease</keyword>
<dbReference type="Gene3D" id="1.10.30.50">
    <property type="match status" value="1"/>
</dbReference>
<accession>A0ABY5D7G8</accession>
<dbReference type="GO" id="GO:0004519">
    <property type="term" value="F:endonuclease activity"/>
    <property type="evidence" value="ECO:0007669"/>
    <property type="project" value="UniProtKB-KW"/>
</dbReference>
<evidence type="ECO:0000259" key="1">
    <source>
        <dbReference type="SMART" id="SM00507"/>
    </source>
</evidence>
<feature type="domain" description="HNH nuclease" evidence="1">
    <location>
        <begin position="47"/>
        <end position="101"/>
    </location>
</feature>
<keyword evidence="3" id="KW-1185">Reference proteome</keyword>
<name>A0ABY5D7G8_9ACTN</name>
<gene>
    <name evidence="2" type="ORF">NE857_29970</name>
</gene>
<evidence type="ECO:0000313" key="3">
    <source>
        <dbReference type="Proteomes" id="UP001055940"/>
    </source>
</evidence>
<proteinExistence type="predicted"/>
<reference evidence="2" key="1">
    <citation type="submission" date="2022-06" db="EMBL/GenBank/DDBJ databases">
        <authorList>
            <person name="Ping M."/>
        </authorList>
    </citation>
    <scope>NUCLEOTIDE SEQUENCE</scope>
    <source>
        <strain evidence="2">JCM11759T</strain>
    </source>
</reference>
<protein>
    <submittedName>
        <fullName evidence="2">HNH endonuclease</fullName>
    </submittedName>
</protein>
<dbReference type="SMART" id="SM00507">
    <property type="entry name" value="HNHc"/>
    <property type="match status" value="1"/>
</dbReference>
<organism evidence="2 3">
    <name type="scientific">Nocardiopsis exhalans</name>
    <dbReference type="NCBI Taxonomy" id="163604"/>
    <lineage>
        <taxon>Bacteria</taxon>
        <taxon>Bacillati</taxon>
        <taxon>Actinomycetota</taxon>
        <taxon>Actinomycetes</taxon>
        <taxon>Streptosporangiales</taxon>
        <taxon>Nocardiopsidaceae</taxon>
        <taxon>Nocardiopsis</taxon>
    </lineage>
</organism>
<dbReference type="InterPro" id="IPR002711">
    <property type="entry name" value="HNH"/>
</dbReference>
<keyword evidence="2" id="KW-0378">Hydrolase</keyword>
<keyword evidence="2" id="KW-0255">Endonuclease</keyword>
<dbReference type="Proteomes" id="UP001055940">
    <property type="component" value="Chromosome"/>
</dbReference>